<dbReference type="EMBL" id="SMTF01000019">
    <property type="protein sequence ID" value="TDK20512.1"/>
    <property type="molecule type" value="Genomic_DNA"/>
</dbReference>
<name>A0A4R5TIR1_9GAMM</name>
<dbReference type="PRINTS" id="PR00359">
    <property type="entry name" value="BP450"/>
</dbReference>
<evidence type="ECO:0000256" key="2">
    <source>
        <dbReference type="ARBA" id="ARBA00010617"/>
    </source>
</evidence>
<reference evidence="4 5" key="1">
    <citation type="submission" date="2019-03" db="EMBL/GenBank/DDBJ databases">
        <title>Luteimonas zhaokaii sp.nov., isolated from the rectal contents of Plateau pika in Yushu, Qinghai Province, China.</title>
        <authorList>
            <person name="Zhang G."/>
        </authorList>
    </citation>
    <scope>NUCLEOTIDE SEQUENCE [LARGE SCALE GENOMIC DNA]</scope>
    <source>
        <strain evidence="4 5">B9</strain>
    </source>
</reference>
<keyword evidence="5" id="KW-1185">Reference proteome</keyword>
<dbReference type="OrthoDB" id="9801155at2"/>
<comment type="similarity">
    <text evidence="2 3">Belongs to the cytochrome P450 family.</text>
</comment>
<dbReference type="Proteomes" id="UP000294796">
    <property type="component" value="Unassembled WGS sequence"/>
</dbReference>
<keyword evidence="3" id="KW-0349">Heme</keyword>
<dbReference type="InterPro" id="IPR002397">
    <property type="entry name" value="Cyt_P450_B"/>
</dbReference>
<dbReference type="PANTHER" id="PTHR46696:SF1">
    <property type="entry name" value="CYTOCHROME P450 YJIB-RELATED"/>
    <property type="match status" value="1"/>
</dbReference>
<organism evidence="4 5">
    <name type="scientific">Luteimonas aestuarii</name>
    <dbReference type="NCBI Taxonomy" id="453837"/>
    <lineage>
        <taxon>Bacteria</taxon>
        <taxon>Pseudomonadati</taxon>
        <taxon>Pseudomonadota</taxon>
        <taxon>Gammaproteobacteria</taxon>
        <taxon>Lysobacterales</taxon>
        <taxon>Lysobacteraceae</taxon>
        <taxon>Luteimonas</taxon>
    </lineage>
</organism>
<keyword evidence="3" id="KW-0408">Iron</keyword>
<dbReference type="PRINTS" id="PR00385">
    <property type="entry name" value="P450"/>
</dbReference>
<keyword evidence="3" id="KW-0479">Metal-binding</keyword>
<protein>
    <submittedName>
        <fullName evidence="4">Cytochrome P450</fullName>
    </submittedName>
</protein>
<keyword evidence="3" id="KW-0560">Oxidoreductase</keyword>
<dbReference type="InterPro" id="IPR036396">
    <property type="entry name" value="Cyt_P450_sf"/>
</dbReference>
<comment type="cofactor">
    <cofactor evidence="1">
        <name>heme</name>
        <dbReference type="ChEBI" id="CHEBI:30413"/>
    </cofactor>
</comment>
<dbReference type="Gene3D" id="1.10.630.10">
    <property type="entry name" value="Cytochrome P450"/>
    <property type="match status" value="1"/>
</dbReference>
<keyword evidence="3" id="KW-0503">Monooxygenase</keyword>
<dbReference type="InterPro" id="IPR001128">
    <property type="entry name" value="Cyt_P450"/>
</dbReference>
<dbReference type="PROSITE" id="PS00086">
    <property type="entry name" value="CYTOCHROME_P450"/>
    <property type="match status" value="1"/>
</dbReference>
<gene>
    <name evidence="4" type="ORF">E2F46_16045</name>
</gene>
<dbReference type="PANTHER" id="PTHR46696">
    <property type="entry name" value="P450, PUTATIVE (EUROFUNG)-RELATED"/>
    <property type="match status" value="1"/>
</dbReference>
<sequence length="326" mass="34658">MEDPRHPDINRLLRWGLFLQSAPTHRPLRNAVVAGLSARRIDALRPEAAAACSDLLHSLPTQPSPDLVSHFARPLAARMFCALCDLPPACADALPEDMDVINTALNDAPDAARSMRANAAAARLLALLQAHQSNAGSAMLIDMAARLVPDTPARASDLVAAFAIDAVETTASALACALDVLLRQPSLPASIHEGRWSLEAVVQEALRLTSPTMLSVRMAREPIAFDGTHIAAGTTLLMWWASANLDARVYPRPGSFDPERGARGHLAFGGGAHACLGRRLATLVTEEALRALRLGSGPRVERSGPTAYLPRLARAPATAPLRFADG</sequence>
<accession>A0A4R5TIR1</accession>
<dbReference type="GO" id="GO:0004497">
    <property type="term" value="F:monooxygenase activity"/>
    <property type="evidence" value="ECO:0007669"/>
    <property type="project" value="UniProtKB-KW"/>
</dbReference>
<dbReference type="GO" id="GO:0020037">
    <property type="term" value="F:heme binding"/>
    <property type="evidence" value="ECO:0007669"/>
    <property type="project" value="InterPro"/>
</dbReference>
<dbReference type="GO" id="GO:0016705">
    <property type="term" value="F:oxidoreductase activity, acting on paired donors, with incorporation or reduction of molecular oxygen"/>
    <property type="evidence" value="ECO:0007669"/>
    <property type="project" value="InterPro"/>
</dbReference>
<evidence type="ECO:0000256" key="1">
    <source>
        <dbReference type="ARBA" id="ARBA00001971"/>
    </source>
</evidence>
<dbReference type="AlphaFoldDB" id="A0A4R5TIR1"/>
<dbReference type="InterPro" id="IPR017972">
    <property type="entry name" value="Cyt_P450_CS"/>
</dbReference>
<evidence type="ECO:0000313" key="5">
    <source>
        <dbReference type="Proteomes" id="UP000294796"/>
    </source>
</evidence>
<proteinExistence type="inferred from homology"/>
<dbReference type="SUPFAM" id="SSF48264">
    <property type="entry name" value="Cytochrome P450"/>
    <property type="match status" value="1"/>
</dbReference>
<evidence type="ECO:0000256" key="3">
    <source>
        <dbReference type="RuleBase" id="RU000461"/>
    </source>
</evidence>
<dbReference type="GO" id="GO:0005506">
    <property type="term" value="F:iron ion binding"/>
    <property type="evidence" value="ECO:0007669"/>
    <property type="project" value="InterPro"/>
</dbReference>
<comment type="caution">
    <text evidence="4">The sequence shown here is derived from an EMBL/GenBank/DDBJ whole genome shotgun (WGS) entry which is preliminary data.</text>
</comment>
<evidence type="ECO:0000313" key="4">
    <source>
        <dbReference type="EMBL" id="TDK20512.1"/>
    </source>
</evidence>
<dbReference type="Pfam" id="PF00067">
    <property type="entry name" value="p450"/>
    <property type="match status" value="1"/>
</dbReference>